<protein>
    <recommendedName>
        <fullName evidence="4">Phage protein</fullName>
    </recommendedName>
</protein>
<accession>A0AAX2LH57</accession>
<dbReference type="Proteomes" id="UP000255476">
    <property type="component" value="Unassembled WGS sequence"/>
</dbReference>
<name>A0AAX2LH57_STRSZ</name>
<sequence>MLIYPHWKGLPEELLGKIVLFDIDETKKSRGGIEIKPDENYLNVGYSNENHAPVFVGIIADEHKNTLRVASTTTRLDSFLSEYVSKKNKLIKEIASLDSELQEKVALKECAIDDLDIEIAELENQLKELQQRYKKRKKLVDVELRKNFYNWIDSNWFLRILYSLYENLS</sequence>
<dbReference type="AlphaFoldDB" id="A0AAX2LH57"/>
<evidence type="ECO:0008006" key="4">
    <source>
        <dbReference type="Google" id="ProtNLM"/>
    </source>
</evidence>
<feature type="coiled-coil region" evidence="1">
    <location>
        <begin position="80"/>
        <end position="139"/>
    </location>
</feature>
<evidence type="ECO:0000313" key="2">
    <source>
        <dbReference type="EMBL" id="SUO80231.1"/>
    </source>
</evidence>
<dbReference type="RefSeq" id="WP_111677730.1">
    <property type="nucleotide sequence ID" value="NZ_LS483325.1"/>
</dbReference>
<evidence type="ECO:0000313" key="3">
    <source>
        <dbReference type="Proteomes" id="UP000255476"/>
    </source>
</evidence>
<gene>
    <name evidence="2" type="ORF">NCTC7023_00271</name>
</gene>
<keyword evidence="1" id="KW-0175">Coiled coil</keyword>
<dbReference type="Gene3D" id="6.10.250.3150">
    <property type="match status" value="1"/>
</dbReference>
<reference evidence="2 3" key="1">
    <citation type="submission" date="2018-06" db="EMBL/GenBank/DDBJ databases">
        <authorList>
            <consortium name="Pathogen Informatics"/>
            <person name="Doyle S."/>
        </authorList>
    </citation>
    <scope>NUCLEOTIDE SEQUENCE [LARGE SCALE GENOMIC DNA]</scope>
    <source>
        <strain evidence="2 3">NCTC7023</strain>
    </source>
</reference>
<dbReference type="EMBL" id="UHHT01000001">
    <property type="protein sequence ID" value="SUO80231.1"/>
    <property type="molecule type" value="Genomic_DNA"/>
</dbReference>
<organism evidence="2 3">
    <name type="scientific">Streptococcus equi subsp. zooepidemicus</name>
    <dbReference type="NCBI Taxonomy" id="40041"/>
    <lineage>
        <taxon>Bacteria</taxon>
        <taxon>Bacillati</taxon>
        <taxon>Bacillota</taxon>
        <taxon>Bacilli</taxon>
        <taxon>Lactobacillales</taxon>
        <taxon>Streptococcaceae</taxon>
        <taxon>Streptococcus</taxon>
    </lineage>
</organism>
<proteinExistence type="predicted"/>
<comment type="caution">
    <text evidence="2">The sequence shown here is derived from an EMBL/GenBank/DDBJ whole genome shotgun (WGS) entry which is preliminary data.</text>
</comment>
<evidence type="ECO:0000256" key="1">
    <source>
        <dbReference type="SAM" id="Coils"/>
    </source>
</evidence>